<dbReference type="Gene3D" id="3.40.50.740">
    <property type="match status" value="1"/>
</dbReference>
<evidence type="ECO:0000313" key="10">
    <source>
        <dbReference type="EMBL" id="MDQ0557749.1"/>
    </source>
</evidence>
<evidence type="ECO:0000259" key="8">
    <source>
        <dbReference type="PROSITE" id="PS51669"/>
    </source>
</evidence>
<dbReference type="GO" id="GO:0008863">
    <property type="term" value="F:formate dehydrogenase (NAD+) activity"/>
    <property type="evidence" value="ECO:0007669"/>
    <property type="project" value="UniProtKB-EC"/>
</dbReference>
<accession>A0ABU0N4B9</accession>
<dbReference type="PANTHER" id="PTHR43105:SF14">
    <property type="entry name" value="FORMATE DEHYDROGENASE H"/>
    <property type="match status" value="1"/>
</dbReference>
<dbReference type="EC" id="1.17.1.9" evidence="10"/>
<evidence type="ECO:0000259" key="7">
    <source>
        <dbReference type="PROSITE" id="PS51379"/>
    </source>
</evidence>
<dbReference type="Gene3D" id="2.20.25.90">
    <property type="entry name" value="ADC-like domains"/>
    <property type="match status" value="1"/>
</dbReference>
<feature type="domain" description="4Fe-4S ferredoxin-type" evidence="7">
    <location>
        <begin position="142"/>
        <end position="161"/>
    </location>
</feature>
<evidence type="ECO:0000256" key="3">
    <source>
        <dbReference type="ARBA" id="ARBA00023002"/>
    </source>
</evidence>
<keyword evidence="5" id="KW-0411">Iron-sulfur</keyword>
<dbReference type="CDD" id="cd00207">
    <property type="entry name" value="fer2"/>
    <property type="match status" value="1"/>
</dbReference>
<dbReference type="InterPro" id="IPR017900">
    <property type="entry name" value="4Fe4S_Fe_S_CS"/>
</dbReference>
<evidence type="ECO:0000256" key="1">
    <source>
        <dbReference type="ARBA" id="ARBA00022485"/>
    </source>
</evidence>
<feature type="domain" description="2Fe-2S ferredoxin-type" evidence="6">
    <location>
        <begin position="1"/>
        <end position="78"/>
    </location>
</feature>
<dbReference type="SUPFAM" id="SSF54292">
    <property type="entry name" value="2Fe-2S ferredoxin-like"/>
    <property type="match status" value="1"/>
</dbReference>
<dbReference type="InterPro" id="IPR006963">
    <property type="entry name" value="Mopterin_OxRdtase_4Fe-4S_dom"/>
</dbReference>
<evidence type="ECO:0000256" key="4">
    <source>
        <dbReference type="ARBA" id="ARBA00023004"/>
    </source>
</evidence>
<dbReference type="InterPro" id="IPR036010">
    <property type="entry name" value="2Fe-2S_ferredoxin-like_sf"/>
</dbReference>
<dbReference type="Pfam" id="PF10588">
    <property type="entry name" value="NADH-G_4Fe-4S_3"/>
    <property type="match status" value="1"/>
</dbReference>
<dbReference type="InterPro" id="IPR006656">
    <property type="entry name" value="Mopterin_OxRdtase"/>
</dbReference>
<proteinExistence type="predicted"/>
<dbReference type="EMBL" id="JAUSWG010000014">
    <property type="protein sequence ID" value="MDQ0557749.1"/>
    <property type="molecule type" value="Genomic_DNA"/>
</dbReference>
<dbReference type="PROSITE" id="PS51085">
    <property type="entry name" value="2FE2S_FER_2"/>
    <property type="match status" value="1"/>
</dbReference>
<dbReference type="PROSITE" id="PS00198">
    <property type="entry name" value="4FE4S_FER_1"/>
    <property type="match status" value="1"/>
</dbReference>
<organism evidence="10 11">
    <name type="scientific">Paraclostridium ghonii</name>
    <dbReference type="NCBI Taxonomy" id="29358"/>
    <lineage>
        <taxon>Bacteria</taxon>
        <taxon>Bacillati</taxon>
        <taxon>Bacillota</taxon>
        <taxon>Clostridia</taxon>
        <taxon>Peptostreptococcales</taxon>
        <taxon>Peptostreptococcaceae</taxon>
        <taxon>Paraclostridium</taxon>
    </lineage>
</organism>
<keyword evidence="2" id="KW-0479">Metal-binding</keyword>
<dbReference type="Pfam" id="PF13237">
    <property type="entry name" value="Fer4_10"/>
    <property type="match status" value="1"/>
</dbReference>
<gene>
    <name evidence="10" type="ORF">QOZ92_002884</name>
</gene>
<dbReference type="InterPro" id="IPR050123">
    <property type="entry name" value="Prok_molybdopt-oxidoreductase"/>
</dbReference>
<dbReference type="Gene3D" id="3.30.70.20">
    <property type="match status" value="1"/>
</dbReference>
<dbReference type="InterPro" id="IPR027467">
    <property type="entry name" value="MopterinOxRdtase_cofactor_BS"/>
</dbReference>
<keyword evidence="11" id="KW-1185">Reference proteome</keyword>
<reference evidence="10 11" key="1">
    <citation type="submission" date="2023-07" db="EMBL/GenBank/DDBJ databases">
        <title>Genomic Encyclopedia of Type Strains, Phase IV (KMG-IV): sequencing the most valuable type-strain genomes for metagenomic binning, comparative biology and taxonomic classification.</title>
        <authorList>
            <person name="Goeker M."/>
        </authorList>
    </citation>
    <scope>NUCLEOTIDE SEQUENCE [LARGE SCALE GENOMIC DNA]</scope>
    <source>
        <strain evidence="10 11">DSM 15049</strain>
    </source>
</reference>
<protein>
    <submittedName>
        <fullName evidence="10">Formate dehydrogenase major subunit</fullName>
        <ecNumber evidence="10">1.17.1.9</ecNumber>
    </submittedName>
</protein>
<dbReference type="SMART" id="SM00929">
    <property type="entry name" value="NADH-G_4Fe-4S_3"/>
    <property type="match status" value="1"/>
</dbReference>
<sequence length="350" mass="39688">MFNIKINDIKTQVSNELTILEACKTMKIDIPNFCHDERLVPHAYCGICVVEIEGKDELVPACATKVEDGMNIFTNSRKVRSQRAKVLENIMCEHALECTTCIRTGNCKLQDYSNEYSYGIDKNRVQEESSKKKLLPIDDSNPLFIYDPNKCIKCKKCFRVCEELQSTHGIECELRGYKIERRDQLIEEIGKPECVSCGNCVSVCPVGALTPKKGEFYNVKKVRTTCPYCGVGCQFDLKIKNDQIVGVEPANGDSNKGLLCVKGKFGYKFVNHPERLTAPLIKKDGKFEEATWEEAYDFIADKFNSIKEKHGHEAFAGLTSARCTNEENFLFQKMVRAVMKNNNIDHCARL</sequence>
<evidence type="ECO:0000256" key="5">
    <source>
        <dbReference type="ARBA" id="ARBA00023014"/>
    </source>
</evidence>
<dbReference type="Pfam" id="PF04879">
    <property type="entry name" value="Molybdop_Fe4S4"/>
    <property type="match status" value="1"/>
</dbReference>
<keyword evidence="3 10" id="KW-0560">Oxidoreductase</keyword>
<feature type="domain" description="4Fe-4S His(Cys)3-ligated-type" evidence="9">
    <location>
        <begin position="78"/>
        <end position="117"/>
    </location>
</feature>
<evidence type="ECO:0000256" key="2">
    <source>
        <dbReference type="ARBA" id="ARBA00022723"/>
    </source>
</evidence>
<dbReference type="SUPFAM" id="SSF53706">
    <property type="entry name" value="Formate dehydrogenase/DMSO reductase, domains 1-3"/>
    <property type="match status" value="1"/>
</dbReference>
<dbReference type="SMART" id="SM00926">
    <property type="entry name" value="Molybdop_Fe4S4"/>
    <property type="match status" value="1"/>
</dbReference>
<dbReference type="PANTHER" id="PTHR43105">
    <property type="entry name" value="RESPIRATORY NITRATE REDUCTASE"/>
    <property type="match status" value="1"/>
</dbReference>
<dbReference type="PROSITE" id="PS51669">
    <property type="entry name" value="4FE4S_MOW_BIS_MGD"/>
    <property type="match status" value="1"/>
</dbReference>
<dbReference type="PROSITE" id="PS00551">
    <property type="entry name" value="MOLYBDOPTERIN_PROK_1"/>
    <property type="match status" value="1"/>
</dbReference>
<dbReference type="PROSITE" id="PS51379">
    <property type="entry name" value="4FE4S_FER_2"/>
    <property type="match status" value="2"/>
</dbReference>
<dbReference type="InterPro" id="IPR001041">
    <property type="entry name" value="2Fe-2S_ferredoxin-type"/>
</dbReference>
<comment type="caution">
    <text evidence="10">The sequence shown here is derived from an EMBL/GenBank/DDBJ whole genome shotgun (WGS) entry which is preliminary data.</text>
</comment>
<dbReference type="InterPro" id="IPR019574">
    <property type="entry name" value="NADH_UbQ_OxRdtase_Gsu_4Fe4S-bd"/>
</dbReference>
<dbReference type="Pfam" id="PF13510">
    <property type="entry name" value="Fer2_4"/>
    <property type="match status" value="1"/>
</dbReference>
<dbReference type="Proteomes" id="UP001232584">
    <property type="component" value="Unassembled WGS sequence"/>
</dbReference>
<evidence type="ECO:0000313" key="11">
    <source>
        <dbReference type="Proteomes" id="UP001232584"/>
    </source>
</evidence>
<dbReference type="InterPro" id="IPR017896">
    <property type="entry name" value="4Fe4S_Fe-S-bd"/>
</dbReference>
<feature type="domain" description="4Fe-4S Mo/W bis-MGD-type" evidence="8">
    <location>
        <begin position="219"/>
        <end position="274"/>
    </location>
</feature>
<evidence type="ECO:0000259" key="9">
    <source>
        <dbReference type="PROSITE" id="PS51839"/>
    </source>
</evidence>
<keyword evidence="1" id="KW-0004">4Fe-4S</keyword>
<dbReference type="Pfam" id="PF00384">
    <property type="entry name" value="Molybdopterin"/>
    <property type="match status" value="1"/>
</dbReference>
<evidence type="ECO:0000259" key="6">
    <source>
        <dbReference type="PROSITE" id="PS51085"/>
    </source>
</evidence>
<feature type="domain" description="4Fe-4S ferredoxin-type" evidence="7">
    <location>
        <begin position="185"/>
        <end position="214"/>
    </location>
</feature>
<dbReference type="Gene3D" id="3.10.20.740">
    <property type="match status" value="1"/>
</dbReference>
<name>A0ABU0N4B9_9FIRM</name>
<dbReference type="SUPFAM" id="SSF54862">
    <property type="entry name" value="4Fe-4S ferredoxins"/>
    <property type="match status" value="1"/>
</dbReference>
<keyword evidence="4" id="KW-0408">Iron</keyword>
<dbReference type="PROSITE" id="PS51839">
    <property type="entry name" value="4FE4S_HC3"/>
    <property type="match status" value="1"/>
</dbReference>